<reference evidence="2 4" key="1">
    <citation type="submission" date="2020-01" db="EMBL/GenBank/DDBJ databases">
        <authorList>
            <consortium name="DOE Joint Genome Institute"/>
            <person name="Haridas S."/>
            <person name="Albert R."/>
            <person name="Binder M."/>
            <person name="Bloem J."/>
            <person name="Labutti K."/>
            <person name="Salamov A."/>
            <person name="Andreopoulos B."/>
            <person name="Baker S.E."/>
            <person name="Barry K."/>
            <person name="Bills G."/>
            <person name="Bluhm B.H."/>
            <person name="Cannon C."/>
            <person name="Castanera R."/>
            <person name="Culley D.E."/>
            <person name="Daum C."/>
            <person name="Ezra D."/>
            <person name="Gonzalez J.B."/>
            <person name="Henrissat B."/>
            <person name="Kuo A."/>
            <person name="Liang C."/>
            <person name="Lipzen A."/>
            <person name="Lutzoni F."/>
            <person name="Magnuson J."/>
            <person name="Mondo S."/>
            <person name="Nolan M."/>
            <person name="Ohm R."/>
            <person name="Pangilinan J."/>
            <person name="Park H.-J."/>
            <person name="Ramirez L."/>
            <person name="Alfaro M."/>
            <person name="Sun H."/>
            <person name="Tritt A."/>
            <person name="Yoshinaga Y."/>
            <person name="Zwiers L.-H."/>
            <person name="Turgeon B.G."/>
            <person name="Goodwin S.B."/>
            <person name="Spatafora J.W."/>
            <person name="Crous P.W."/>
            <person name="Grigoriev I.V."/>
        </authorList>
    </citation>
    <scope>NUCLEOTIDE SEQUENCE</scope>
    <source>
        <strain evidence="2 4">CBS 781.70</strain>
    </source>
</reference>
<dbReference type="GeneID" id="54416568"/>
<feature type="non-terminal residue" evidence="2">
    <location>
        <position position="73"/>
    </location>
</feature>
<dbReference type="Proteomes" id="UP000504638">
    <property type="component" value="Unplaced"/>
</dbReference>
<accession>A0A6G1GEG5</accession>
<evidence type="ECO:0000313" key="4">
    <source>
        <dbReference type="RefSeq" id="XP_033538074.1"/>
    </source>
</evidence>
<dbReference type="Gene3D" id="1.10.287.110">
    <property type="entry name" value="DnaJ domain"/>
    <property type="match status" value="1"/>
</dbReference>
<dbReference type="InterPro" id="IPR050817">
    <property type="entry name" value="DjlA_DnaK_co-chaperone"/>
</dbReference>
<dbReference type="InterPro" id="IPR036869">
    <property type="entry name" value="J_dom_sf"/>
</dbReference>
<dbReference type="RefSeq" id="XP_033538074.1">
    <property type="nucleotide sequence ID" value="XM_033675998.1"/>
</dbReference>
<sequence>MDLPLPFDAYAALGVSNTADSAEIKSAYRKLALITHPDKFPDEAIKKQKEDEFHRIRQAYEKVGDEDERKKYN</sequence>
<protein>
    <submittedName>
        <fullName evidence="2 4">Heat shock protein DnaJ</fullName>
    </submittedName>
</protein>
<proteinExistence type="predicted"/>
<dbReference type="Pfam" id="PF00226">
    <property type="entry name" value="DnaJ"/>
    <property type="match status" value="1"/>
</dbReference>
<dbReference type="PANTHER" id="PTHR24074">
    <property type="entry name" value="CO-CHAPERONE PROTEIN DJLA"/>
    <property type="match status" value="1"/>
</dbReference>
<feature type="domain" description="J" evidence="1">
    <location>
        <begin position="8"/>
        <end position="73"/>
    </location>
</feature>
<reference evidence="4" key="2">
    <citation type="submission" date="2020-04" db="EMBL/GenBank/DDBJ databases">
        <authorList>
            <consortium name="NCBI Genome Project"/>
        </authorList>
    </citation>
    <scope>NUCLEOTIDE SEQUENCE</scope>
    <source>
        <strain evidence="4">CBS 781.70</strain>
    </source>
</reference>
<dbReference type="SMART" id="SM00271">
    <property type="entry name" value="DnaJ"/>
    <property type="match status" value="1"/>
</dbReference>
<dbReference type="InterPro" id="IPR001623">
    <property type="entry name" value="DnaJ_domain"/>
</dbReference>
<dbReference type="AlphaFoldDB" id="A0A6G1GEG5"/>
<dbReference type="CDD" id="cd06257">
    <property type="entry name" value="DnaJ"/>
    <property type="match status" value="1"/>
</dbReference>
<evidence type="ECO:0000313" key="2">
    <source>
        <dbReference type="EMBL" id="KAF1816443.1"/>
    </source>
</evidence>
<keyword evidence="2 4" id="KW-0346">Stress response</keyword>
<keyword evidence="3" id="KW-1185">Reference proteome</keyword>
<name>A0A6G1GEG5_9PEZI</name>
<evidence type="ECO:0000259" key="1">
    <source>
        <dbReference type="PROSITE" id="PS50076"/>
    </source>
</evidence>
<organism evidence="2">
    <name type="scientific">Eremomyces bilateralis CBS 781.70</name>
    <dbReference type="NCBI Taxonomy" id="1392243"/>
    <lineage>
        <taxon>Eukaryota</taxon>
        <taxon>Fungi</taxon>
        <taxon>Dikarya</taxon>
        <taxon>Ascomycota</taxon>
        <taxon>Pezizomycotina</taxon>
        <taxon>Dothideomycetes</taxon>
        <taxon>Dothideomycetes incertae sedis</taxon>
        <taxon>Eremomycetales</taxon>
        <taxon>Eremomycetaceae</taxon>
        <taxon>Eremomyces</taxon>
    </lineage>
</organism>
<dbReference type="SUPFAM" id="SSF46565">
    <property type="entry name" value="Chaperone J-domain"/>
    <property type="match status" value="1"/>
</dbReference>
<dbReference type="OrthoDB" id="10250354at2759"/>
<evidence type="ECO:0000313" key="3">
    <source>
        <dbReference type="Proteomes" id="UP000504638"/>
    </source>
</evidence>
<dbReference type="EMBL" id="ML975150">
    <property type="protein sequence ID" value="KAF1816443.1"/>
    <property type="molecule type" value="Genomic_DNA"/>
</dbReference>
<dbReference type="PRINTS" id="PR00625">
    <property type="entry name" value="JDOMAIN"/>
</dbReference>
<dbReference type="PROSITE" id="PS50076">
    <property type="entry name" value="DNAJ_2"/>
    <property type="match status" value="1"/>
</dbReference>
<gene>
    <name evidence="2 4" type="ORF">P152DRAFT_389688</name>
</gene>
<reference evidence="4" key="3">
    <citation type="submission" date="2025-04" db="UniProtKB">
        <authorList>
            <consortium name="RefSeq"/>
        </authorList>
    </citation>
    <scope>IDENTIFICATION</scope>
    <source>
        <strain evidence="4">CBS 781.70</strain>
    </source>
</reference>